<dbReference type="GO" id="GO:0016799">
    <property type="term" value="F:hydrolase activity, hydrolyzing N-glycosyl compounds"/>
    <property type="evidence" value="ECO:0007669"/>
    <property type="project" value="TreeGrafter"/>
</dbReference>
<organism evidence="1 2">
    <name type="scientific">Purpureocillium lavendulum</name>
    <dbReference type="NCBI Taxonomy" id="1247861"/>
    <lineage>
        <taxon>Eukaryota</taxon>
        <taxon>Fungi</taxon>
        <taxon>Dikarya</taxon>
        <taxon>Ascomycota</taxon>
        <taxon>Pezizomycotina</taxon>
        <taxon>Sordariomycetes</taxon>
        <taxon>Hypocreomycetidae</taxon>
        <taxon>Hypocreales</taxon>
        <taxon>Ophiocordycipitaceae</taxon>
        <taxon>Purpureocillium</taxon>
    </lineage>
</organism>
<reference evidence="1" key="1">
    <citation type="submission" date="2023-01" db="EMBL/GenBank/DDBJ databases">
        <title>The growth and conidiation of Purpureocillium lavendulum are regulated by nitrogen source and histone H3K14 acetylation.</title>
        <authorList>
            <person name="Tang P."/>
            <person name="Han J."/>
            <person name="Zhang C."/>
            <person name="Tang P."/>
            <person name="Qi F."/>
            <person name="Zhang K."/>
            <person name="Liang L."/>
        </authorList>
    </citation>
    <scope>NUCLEOTIDE SEQUENCE</scope>
    <source>
        <strain evidence="1">YMF1.00683</strain>
    </source>
</reference>
<dbReference type="InterPro" id="IPR005269">
    <property type="entry name" value="LOG"/>
</dbReference>
<dbReference type="GO" id="GO:0005829">
    <property type="term" value="C:cytosol"/>
    <property type="evidence" value="ECO:0007669"/>
    <property type="project" value="TreeGrafter"/>
</dbReference>
<gene>
    <name evidence="1" type="ORF">O9K51_08882</name>
</gene>
<dbReference type="PANTHER" id="PTHR31223:SF70">
    <property type="entry name" value="LOG FAMILY PROTEIN YJL055W"/>
    <property type="match status" value="1"/>
</dbReference>
<proteinExistence type="predicted"/>
<keyword evidence="2" id="KW-1185">Reference proteome</keyword>
<dbReference type="Pfam" id="PF03641">
    <property type="entry name" value="Lysine_decarbox"/>
    <property type="match status" value="1"/>
</dbReference>
<name>A0AB34FH80_9HYPO</name>
<dbReference type="NCBIfam" id="TIGR00730">
    <property type="entry name" value="Rossman fold protein, TIGR00730 family"/>
    <property type="match status" value="1"/>
</dbReference>
<dbReference type="Proteomes" id="UP001163105">
    <property type="component" value="Unassembled WGS sequence"/>
</dbReference>
<dbReference type="SUPFAM" id="SSF102405">
    <property type="entry name" value="MCP/YpsA-like"/>
    <property type="match status" value="1"/>
</dbReference>
<sequence length="265" mass="28439">MLQHNNLRYRKAIANKTTATMTSSSDAVVAGRAENGTATNGTATTNGAPRTKICVYCGASAGGSPEHMEMARQLARVMAANNIDLVYGGGTVGLMGEVAKTLCELNGPDAVHGVIPEALVKYERDGTYQTVNQDNQVVPDQAKYGRTTVVKDMHTRKKLMAEEVFAGGPGSGFIALSGGYGTMEEIFETITWNQLGIHTNGICLLNVDGYWDGIVQWLDKAVEQGFVKQANKDIVVTALSAEEAVAALRTYKVSEATFKLQWGKQ</sequence>
<comment type="caution">
    <text evidence="1">The sequence shown here is derived from an EMBL/GenBank/DDBJ whole genome shotgun (WGS) entry which is preliminary data.</text>
</comment>
<dbReference type="InterPro" id="IPR031100">
    <property type="entry name" value="LOG_fam"/>
</dbReference>
<evidence type="ECO:0000313" key="1">
    <source>
        <dbReference type="EMBL" id="KAJ6438290.1"/>
    </source>
</evidence>
<dbReference type="GO" id="GO:0009691">
    <property type="term" value="P:cytokinin biosynthetic process"/>
    <property type="evidence" value="ECO:0007669"/>
    <property type="project" value="InterPro"/>
</dbReference>
<dbReference type="FunFam" id="3.40.50.450:FF:000018">
    <property type="entry name" value="Lysine decarboxylase-like protein"/>
    <property type="match status" value="1"/>
</dbReference>
<dbReference type="AlphaFoldDB" id="A0AB34FH80"/>
<accession>A0AB34FH80</accession>
<protein>
    <submittedName>
        <fullName evidence="1">Lysine decarboxylase-like protein</fullName>
    </submittedName>
</protein>
<evidence type="ECO:0000313" key="2">
    <source>
        <dbReference type="Proteomes" id="UP001163105"/>
    </source>
</evidence>
<dbReference type="Gene3D" id="3.40.50.450">
    <property type="match status" value="1"/>
</dbReference>
<dbReference type="PANTHER" id="PTHR31223">
    <property type="entry name" value="LOG FAMILY PROTEIN YJL055W"/>
    <property type="match status" value="1"/>
</dbReference>
<dbReference type="EMBL" id="JAQHRD010000008">
    <property type="protein sequence ID" value="KAJ6438290.1"/>
    <property type="molecule type" value="Genomic_DNA"/>
</dbReference>